<evidence type="ECO:0000313" key="2">
    <source>
        <dbReference type="EMBL" id="CAF4894424.1"/>
    </source>
</evidence>
<gene>
    <name evidence="2" type="ORF">PMACD_LOCUS10758</name>
</gene>
<evidence type="ECO:0000256" key="1">
    <source>
        <dbReference type="SAM" id="MobiDB-lite"/>
    </source>
</evidence>
<feature type="region of interest" description="Disordered" evidence="1">
    <location>
        <begin position="46"/>
        <end position="74"/>
    </location>
</feature>
<dbReference type="AlphaFoldDB" id="A0A821URI3"/>
<reference evidence="2" key="1">
    <citation type="submission" date="2021-02" db="EMBL/GenBank/DDBJ databases">
        <authorList>
            <person name="Steward A R."/>
        </authorList>
    </citation>
    <scope>NUCLEOTIDE SEQUENCE</scope>
</reference>
<dbReference type="EMBL" id="CAJOBZ010000032">
    <property type="protein sequence ID" value="CAF4894424.1"/>
    <property type="molecule type" value="Genomic_DNA"/>
</dbReference>
<sequence length="85" mass="9446">MSRKRILLETPLSSKALSRRDKEIDRWGRCGYTCCERQPLIRSLYRQSGGPDAAGSQGLTRGGTGQEAPEVSRFGDTFWVAEPAE</sequence>
<evidence type="ECO:0000313" key="3">
    <source>
        <dbReference type="Proteomes" id="UP000663880"/>
    </source>
</evidence>
<organism evidence="2 3">
    <name type="scientific">Pieris macdunnoughi</name>
    <dbReference type="NCBI Taxonomy" id="345717"/>
    <lineage>
        <taxon>Eukaryota</taxon>
        <taxon>Metazoa</taxon>
        <taxon>Ecdysozoa</taxon>
        <taxon>Arthropoda</taxon>
        <taxon>Hexapoda</taxon>
        <taxon>Insecta</taxon>
        <taxon>Pterygota</taxon>
        <taxon>Neoptera</taxon>
        <taxon>Endopterygota</taxon>
        <taxon>Lepidoptera</taxon>
        <taxon>Glossata</taxon>
        <taxon>Ditrysia</taxon>
        <taxon>Papilionoidea</taxon>
        <taxon>Pieridae</taxon>
        <taxon>Pierinae</taxon>
        <taxon>Pieris</taxon>
    </lineage>
</organism>
<comment type="caution">
    <text evidence="2">The sequence shown here is derived from an EMBL/GenBank/DDBJ whole genome shotgun (WGS) entry which is preliminary data.</text>
</comment>
<proteinExistence type="predicted"/>
<keyword evidence="3" id="KW-1185">Reference proteome</keyword>
<name>A0A821URI3_9NEOP</name>
<accession>A0A821URI3</accession>
<dbReference type="Proteomes" id="UP000663880">
    <property type="component" value="Unassembled WGS sequence"/>
</dbReference>
<protein>
    <submittedName>
        <fullName evidence="2">Uncharacterized protein</fullName>
    </submittedName>
</protein>